<dbReference type="EMBL" id="GHJT01007299">
    <property type="protein sequence ID" value="MOY41270.1"/>
    <property type="molecule type" value="Transcribed_RNA"/>
</dbReference>
<protein>
    <submittedName>
        <fullName evidence="2">Uncharacterized protein</fullName>
    </submittedName>
</protein>
<evidence type="ECO:0000313" key="2">
    <source>
        <dbReference type="EMBL" id="MOY41270.1"/>
    </source>
</evidence>
<feature type="region of interest" description="Disordered" evidence="1">
    <location>
        <begin position="26"/>
        <end position="99"/>
    </location>
</feature>
<name>A0A4D5RVB1_IXOSC</name>
<feature type="compositionally biased region" description="Basic and acidic residues" evidence="1">
    <location>
        <begin position="59"/>
        <end position="72"/>
    </location>
</feature>
<reference evidence="2" key="1">
    <citation type="submission" date="2019-04" db="EMBL/GenBank/DDBJ databases">
        <title>An insight into the mialome of Ixodes scapularis.</title>
        <authorList>
            <person name="Ribeiro J.M."/>
            <person name="Mather T.N."/>
            <person name="Karim S."/>
        </authorList>
    </citation>
    <scope>NUCLEOTIDE SEQUENCE</scope>
</reference>
<dbReference type="AlphaFoldDB" id="A0A4D5RVB1"/>
<accession>A0A4D5RVB1</accession>
<organism evidence="2">
    <name type="scientific">Ixodes scapularis</name>
    <name type="common">Black-legged tick</name>
    <name type="synonym">Deer tick</name>
    <dbReference type="NCBI Taxonomy" id="6945"/>
    <lineage>
        <taxon>Eukaryota</taxon>
        <taxon>Metazoa</taxon>
        <taxon>Ecdysozoa</taxon>
        <taxon>Arthropoda</taxon>
        <taxon>Chelicerata</taxon>
        <taxon>Arachnida</taxon>
        <taxon>Acari</taxon>
        <taxon>Parasitiformes</taxon>
        <taxon>Ixodida</taxon>
        <taxon>Ixodoidea</taxon>
        <taxon>Ixodidae</taxon>
        <taxon>Ixodinae</taxon>
        <taxon>Ixodes</taxon>
    </lineage>
</organism>
<proteinExistence type="predicted"/>
<evidence type="ECO:0000256" key="1">
    <source>
        <dbReference type="SAM" id="MobiDB-lite"/>
    </source>
</evidence>
<sequence length="99" mass="10738">MTSVRAMQQLSSVGSVGLLRVVGSVDAQRTHRSRRHSMTPSVRSGPVDSGPFASGLHAEPLRRCWGRPEGDGRPCSVPALHRSHTAPTPLSRVVYREGR</sequence>